<dbReference type="Proteomes" id="UP000324536">
    <property type="component" value="Plasmid unnamed1"/>
</dbReference>
<keyword evidence="2" id="KW-0614">Plasmid</keyword>
<dbReference type="RefSeq" id="WP_149280402.1">
    <property type="nucleotide sequence ID" value="NZ_CP043507.1"/>
</dbReference>
<evidence type="ECO:0000313" key="3">
    <source>
        <dbReference type="Proteomes" id="UP000324536"/>
    </source>
</evidence>
<evidence type="ECO:0000313" key="2">
    <source>
        <dbReference type="EMBL" id="QEO18745.1"/>
    </source>
</evidence>
<name>A0A5C1YSR3_9PROT</name>
<feature type="chain" id="PRO_5022703687" evidence="1">
    <location>
        <begin position="25"/>
        <end position="309"/>
    </location>
</feature>
<feature type="signal peptide" evidence="1">
    <location>
        <begin position="1"/>
        <end position="24"/>
    </location>
</feature>
<geneLocation type="plasmid" evidence="2">
    <name>unnamed1</name>
</geneLocation>
<evidence type="ECO:0000256" key="1">
    <source>
        <dbReference type="SAM" id="SignalP"/>
    </source>
</evidence>
<dbReference type="AlphaFoldDB" id="A0A5C1YSR3"/>
<reference evidence="2 3" key="1">
    <citation type="submission" date="2019-09" db="EMBL/GenBank/DDBJ databases">
        <title>Genome sequencing of strain KACC 21233.</title>
        <authorList>
            <person name="Heo J."/>
            <person name="Kim S.-J."/>
            <person name="Kim J.-S."/>
            <person name="Hong S.-B."/>
            <person name="Kwon S.-W."/>
        </authorList>
    </citation>
    <scope>NUCLEOTIDE SEQUENCE [LARGE SCALE GENOMIC DNA]</scope>
    <source>
        <strain evidence="2 3">KACC 21233</strain>
        <plasmid evidence="2 3">unnamed1</plasmid>
    </source>
</reference>
<organism evidence="2 3">
    <name type="scientific">Acetobacter vaccinii</name>
    <dbReference type="NCBI Taxonomy" id="2592655"/>
    <lineage>
        <taxon>Bacteria</taxon>
        <taxon>Pseudomonadati</taxon>
        <taxon>Pseudomonadota</taxon>
        <taxon>Alphaproteobacteria</taxon>
        <taxon>Acetobacterales</taxon>
        <taxon>Acetobacteraceae</taxon>
        <taxon>Acetobacter</taxon>
    </lineage>
</organism>
<keyword evidence="3" id="KW-1185">Reference proteome</keyword>
<dbReference type="OrthoDB" id="7992122at2"/>
<proteinExistence type="predicted"/>
<dbReference type="KEGG" id="acek:FLP30_12695"/>
<accession>A0A5C1YSR3</accession>
<dbReference type="InterPro" id="IPR031618">
    <property type="entry name" value="T4SS_TraI"/>
</dbReference>
<keyword evidence="1" id="KW-0732">Signal</keyword>
<dbReference type="Pfam" id="PF16932">
    <property type="entry name" value="T4SS_TraI"/>
    <property type="match status" value="1"/>
</dbReference>
<dbReference type="EMBL" id="CP043507">
    <property type="protein sequence ID" value="QEO18745.1"/>
    <property type="molecule type" value="Genomic_DNA"/>
</dbReference>
<gene>
    <name evidence="2" type="ORF">FLP30_12695</name>
</gene>
<protein>
    <submittedName>
        <fullName evidence="2">Type IV secretion system protein DotC</fullName>
    </submittedName>
</protein>
<sequence length="309" mass="33381">MSKCTLSAAAVLLALGLSSAPLWAAPAPSDLPVPPIPAGNPALANPIDTPITGAAESPDIPEIERPPSLEALMAVRPGYGPGTEKSSGRDDIVRQAAWAFGAQGGLAARSDAINEMLRRYAATLDQVFDFRTLVLPVGGGQTLLRPPVITQAQMALALDPSGQTASESHEINAIARKAALVSRPPEWRTWLVRPVTPAQAPPDAQRPATRHEVVIWREAMARGWAAGERQAVDIFLDDLARLERDIIGMARYRVLLRAGRVKAPDLALMHRPSDVRDDTLRIDSTDMRIDTQAHFEGNRAHWHGVEETP</sequence>